<dbReference type="GO" id="GO:0046914">
    <property type="term" value="F:transition metal ion binding"/>
    <property type="evidence" value="ECO:0007669"/>
    <property type="project" value="InterPro"/>
</dbReference>
<organism evidence="3 4">
    <name type="scientific">Methanospirillum lacunae</name>
    <dbReference type="NCBI Taxonomy" id="668570"/>
    <lineage>
        <taxon>Archaea</taxon>
        <taxon>Methanobacteriati</taxon>
        <taxon>Methanobacteriota</taxon>
        <taxon>Stenosarchaea group</taxon>
        <taxon>Methanomicrobia</taxon>
        <taxon>Methanomicrobiales</taxon>
        <taxon>Methanospirillaceae</taxon>
        <taxon>Methanospirillum</taxon>
    </lineage>
</organism>
<keyword evidence="1" id="KW-0408">Iron</keyword>
<sequence>MLGMDRSDAHKQACTLEHHASEETIRRLKRFICRDPPSPETVQADATAFRMLADCNEGERVCIEAMKECRRAGRLADLGLIPGEEVVVLRRMAKTILIQVKGCNVAISADIARLILVGICR</sequence>
<keyword evidence="4" id="KW-1185">Reference proteome</keyword>
<dbReference type="SMART" id="SM00899">
    <property type="entry name" value="FeoA"/>
    <property type="match status" value="1"/>
</dbReference>
<comment type="caution">
    <text evidence="3">The sequence shown here is derived from an EMBL/GenBank/DDBJ whole genome shotgun (WGS) entry which is preliminary data.</text>
</comment>
<dbReference type="InterPro" id="IPR038157">
    <property type="entry name" value="FeoA_core_dom"/>
</dbReference>
<evidence type="ECO:0000259" key="2">
    <source>
        <dbReference type="SMART" id="SM00899"/>
    </source>
</evidence>
<dbReference type="InterPro" id="IPR008988">
    <property type="entry name" value="Transcriptional_repressor_C"/>
</dbReference>
<dbReference type="AlphaFoldDB" id="A0A2V2N940"/>
<dbReference type="Pfam" id="PF04023">
    <property type="entry name" value="FeoA"/>
    <property type="match status" value="1"/>
</dbReference>
<dbReference type="Gene3D" id="2.30.30.90">
    <property type="match status" value="1"/>
</dbReference>
<dbReference type="Proteomes" id="UP000245657">
    <property type="component" value="Unassembled WGS sequence"/>
</dbReference>
<dbReference type="InterPro" id="IPR001367">
    <property type="entry name" value="Fe_dep_repressor"/>
</dbReference>
<reference evidence="3 4" key="1">
    <citation type="submission" date="2018-05" db="EMBL/GenBank/DDBJ databases">
        <title>Draft genome of Methanospirillum lacunae Ki8-1.</title>
        <authorList>
            <person name="Dueholm M.S."/>
            <person name="Nielsen P.H."/>
            <person name="Bakmann L.F."/>
            <person name="Otzen D.E."/>
        </authorList>
    </citation>
    <scope>NUCLEOTIDE SEQUENCE [LARGE SCALE GENOMIC DNA]</scope>
    <source>
        <strain evidence="3 4">Ki8-1</strain>
    </source>
</reference>
<dbReference type="InterPro" id="IPR036421">
    <property type="entry name" value="Fe_dep_repressor_sf"/>
</dbReference>
<evidence type="ECO:0000313" key="3">
    <source>
        <dbReference type="EMBL" id="PWR73018.1"/>
    </source>
</evidence>
<dbReference type="InterPro" id="IPR007167">
    <property type="entry name" value="Fe-transptr_FeoA-like"/>
</dbReference>
<protein>
    <recommendedName>
        <fullName evidence="2">Ferrous iron transporter FeoA-like domain-containing protein</fullName>
    </recommendedName>
</protein>
<gene>
    <name evidence="3" type="ORF">DK846_05890</name>
</gene>
<dbReference type="GO" id="GO:0046983">
    <property type="term" value="F:protein dimerization activity"/>
    <property type="evidence" value="ECO:0007669"/>
    <property type="project" value="InterPro"/>
</dbReference>
<dbReference type="SUPFAM" id="SSF47979">
    <property type="entry name" value="Iron-dependent repressor protein, dimerization domain"/>
    <property type="match status" value="1"/>
</dbReference>
<accession>A0A2V2N940</accession>
<evidence type="ECO:0000256" key="1">
    <source>
        <dbReference type="ARBA" id="ARBA00023004"/>
    </source>
</evidence>
<name>A0A2V2N940_9EURY</name>
<evidence type="ECO:0000313" key="4">
    <source>
        <dbReference type="Proteomes" id="UP000245657"/>
    </source>
</evidence>
<dbReference type="Pfam" id="PF02742">
    <property type="entry name" value="Fe_dep_repr_C"/>
    <property type="match status" value="1"/>
</dbReference>
<proteinExistence type="predicted"/>
<dbReference type="SUPFAM" id="SSF50037">
    <property type="entry name" value="C-terminal domain of transcriptional repressors"/>
    <property type="match status" value="1"/>
</dbReference>
<dbReference type="Gene3D" id="1.10.60.10">
    <property type="entry name" value="Iron dependent repressor, metal binding and dimerisation domain"/>
    <property type="match status" value="1"/>
</dbReference>
<feature type="domain" description="Ferrous iron transporter FeoA-like" evidence="2">
    <location>
        <begin position="50"/>
        <end position="119"/>
    </location>
</feature>
<dbReference type="EMBL" id="QGMY01000005">
    <property type="protein sequence ID" value="PWR73018.1"/>
    <property type="molecule type" value="Genomic_DNA"/>
</dbReference>